<reference evidence="2 3" key="1">
    <citation type="submission" date="2024-07" db="EMBL/GenBank/DDBJ databases">
        <title>Chromosome-level genome assembly of the water stick insect Ranatra chinensis (Heteroptera: Nepidae).</title>
        <authorList>
            <person name="Liu X."/>
        </authorList>
    </citation>
    <scope>NUCLEOTIDE SEQUENCE [LARGE SCALE GENOMIC DNA]</scope>
    <source>
        <strain evidence="2">Cailab_2021Rc</strain>
        <tissue evidence="2">Muscle</tissue>
    </source>
</reference>
<accession>A0ABD0Y1R9</accession>
<proteinExistence type="predicted"/>
<feature type="compositionally biased region" description="Polar residues" evidence="1">
    <location>
        <begin position="81"/>
        <end position="91"/>
    </location>
</feature>
<keyword evidence="3" id="KW-1185">Reference proteome</keyword>
<name>A0ABD0Y1R9_9HEMI</name>
<evidence type="ECO:0000313" key="3">
    <source>
        <dbReference type="Proteomes" id="UP001558652"/>
    </source>
</evidence>
<dbReference type="Proteomes" id="UP001558652">
    <property type="component" value="Unassembled WGS sequence"/>
</dbReference>
<dbReference type="EMBL" id="JBFDAA010000016">
    <property type="protein sequence ID" value="KAL1117396.1"/>
    <property type="molecule type" value="Genomic_DNA"/>
</dbReference>
<evidence type="ECO:0000256" key="1">
    <source>
        <dbReference type="SAM" id="MobiDB-lite"/>
    </source>
</evidence>
<comment type="caution">
    <text evidence="2">The sequence shown here is derived from an EMBL/GenBank/DDBJ whole genome shotgun (WGS) entry which is preliminary data.</text>
</comment>
<protein>
    <submittedName>
        <fullName evidence="2">Uncharacterized protein</fullName>
    </submittedName>
</protein>
<sequence>MASKRRNMFHQNKKRETTEIGHVSALGRRLQLERLGVISVRFCVLCMFYENKKRETTEICTCNLPSFSNLTCGSSPDPDEGSTNGNQDAVQSSEPDSGSSGGSVIGDDERKRRGTMWKRAARSTRWQPQLAVHFLRMTSAPNFSTIAAHIKTAPK</sequence>
<dbReference type="AlphaFoldDB" id="A0ABD0Y1R9"/>
<gene>
    <name evidence="2" type="ORF">AAG570_004722</name>
</gene>
<organism evidence="2 3">
    <name type="scientific">Ranatra chinensis</name>
    <dbReference type="NCBI Taxonomy" id="642074"/>
    <lineage>
        <taxon>Eukaryota</taxon>
        <taxon>Metazoa</taxon>
        <taxon>Ecdysozoa</taxon>
        <taxon>Arthropoda</taxon>
        <taxon>Hexapoda</taxon>
        <taxon>Insecta</taxon>
        <taxon>Pterygota</taxon>
        <taxon>Neoptera</taxon>
        <taxon>Paraneoptera</taxon>
        <taxon>Hemiptera</taxon>
        <taxon>Heteroptera</taxon>
        <taxon>Panheteroptera</taxon>
        <taxon>Nepomorpha</taxon>
        <taxon>Nepidae</taxon>
        <taxon>Ranatrinae</taxon>
        <taxon>Ranatra</taxon>
    </lineage>
</organism>
<feature type="compositionally biased region" description="Basic residues" evidence="1">
    <location>
        <begin position="112"/>
        <end position="122"/>
    </location>
</feature>
<evidence type="ECO:0000313" key="2">
    <source>
        <dbReference type="EMBL" id="KAL1117396.1"/>
    </source>
</evidence>
<feature type="region of interest" description="Disordered" evidence="1">
    <location>
        <begin position="71"/>
        <end position="125"/>
    </location>
</feature>